<dbReference type="AlphaFoldDB" id="A0A8K0AH92"/>
<name>A0A8K0AH92_ANDGO</name>
<organism evidence="4 5">
    <name type="scientific">Andalucia godoyi</name>
    <name type="common">Flagellate</name>
    <dbReference type="NCBI Taxonomy" id="505711"/>
    <lineage>
        <taxon>Eukaryota</taxon>
        <taxon>Discoba</taxon>
        <taxon>Jakobida</taxon>
        <taxon>Andalucina</taxon>
        <taxon>Andaluciidae</taxon>
        <taxon>Andalucia</taxon>
    </lineage>
</organism>
<dbReference type="Pfam" id="PF07896">
    <property type="entry name" value="DUF1674"/>
    <property type="match status" value="1"/>
</dbReference>
<feature type="compositionally biased region" description="Basic and acidic residues" evidence="3">
    <location>
        <begin position="105"/>
        <end position="118"/>
    </location>
</feature>
<keyword evidence="5" id="KW-1185">Reference proteome</keyword>
<dbReference type="EMBL" id="VRVR01000048">
    <property type="protein sequence ID" value="KAF0852291.1"/>
    <property type="molecule type" value="Genomic_DNA"/>
</dbReference>
<dbReference type="InterPro" id="IPR012875">
    <property type="entry name" value="SDHF4"/>
</dbReference>
<evidence type="ECO:0000256" key="3">
    <source>
        <dbReference type="SAM" id="MobiDB-lite"/>
    </source>
</evidence>
<gene>
    <name evidence="4" type="ORF">ANDGO_07843</name>
</gene>
<dbReference type="PANTHER" id="PTHR28524">
    <property type="entry name" value="SUCCINATE DEHYDROGENASE ASSEMBLY FACTOR 4, MITOCHONDRIAL"/>
    <property type="match status" value="1"/>
</dbReference>
<dbReference type="PANTHER" id="PTHR28524:SF3">
    <property type="entry name" value="SUCCINATE DEHYDROGENASE ASSEMBLY FACTOR 4, MITOCHONDRIAL"/>
    <property type="match status" value="1"/>
</dbReference>
<sequence>MFLFPKQWGVLRLGTLPRRLWVRSVSGCGAGGQDGGSQSPSAAAPVDLAAAFRKVRGFSDADVKRMLMELEQYEDEIAAKEAEEPPARNPANGEWNGPKGPEPTRFSDWERGGRVSDF</sequence>
<evidence type="ECO:0000256" key="2">
    <source>
        <dbReference type="ARBA" id="ARBA00022170"/>
    </source>
</evidence>
<protein>
    <recommendedName>
        <fullName evidence="2">Succinate dehydrogenase assembly factor 4, mitochondrial</fullName>
    </recommendedName>
</protein>
<evidence type="ECO:0000313" key="5">
    <source>
        <dbReference type="Proteomes" id="UP000799049"/>
    </source>
</evidence>
<evidence type="ECO:0000256" key="1">
    <source>
        <dbReference type="ARBA" id="ARBA00005701"/>
    </source>
</evidence>
<comment type="caution">
    <text evidence="4">The sequence shown here is derived from an EMBL/GenBank/DDBJ whole genome shotgun (WGS) entry which is preliminary data.</text>
</comment>
<reference evidence="4" key="1">
    <citation type="submission" date="2019-09" db="EMBL/GenBank/DDBJ databases">
        <title>The Mitochondrial Proteome of the Jakobid, Andalucia godoyi, a Protist With the Most Gene-Rich and Bacteria-Like Mitochondrial Genome.</title>
        <authorList>
            <person name="Gray M.W."/>
            <person name="Burger G."/>
            <person name="Derelle R."/>
            <person name="Klimes V."/>
            <person name="Leger M."/>
            <person name="Sarrasin M."/>
            <person name="Vlcek C."/>
            <person name="Roger A.J."/>
            <person name="Elias M."/>
            <person name="Lang B.F."/>
        </authorList>
    </citation>
    <scope>NUCLEOTIDE SEQUENCE</scope>
    <source>
        <strain evidence="4">And28</strain>
    </source>
</reference>
<feature type="compositionally biased region" description="Basic and acidic residues" evidence="3">
    <location>
        <begin position="77"/>
        <end position="86"/>
    </location>
</feature>
<comment type="similarity">
    <text evidence="1">Belongs to the SDHAF4 family.</text>
</comment>
<proteinExistence type="inferred from homology"/>
<accession>A0A8K0AH92</accession>
<feature type="region of interest" description="Disordered" evidence="3">
    <location>
        <begin position="77"/>
        <end position="118"/>
    </location>
</feature>
<dbReference type="Proteomes" id="UP000799049">
    <property type="component" value="Unassembled WGS sequence"/>
</dbReference>
<evidence type="ECO:0000313" key="4">
    <source>
        <dbReference type="EMBL" id="KAF0852291.1"/>
    </source>
</evidence>
<dbReference type="GO" id="GO:0005739">
    <property type="term" value="C:mitochondrion"/>
    <property type="evidence" value="ECO:0007669"/>
    <property type="project" value="TreeGrafter"/>
</dbReference>
<dbReference type="GO" id="GO:0034553">
    <property type="term" value="P:mitochondrial respiratory chain complex II assembly"/>
    <property type="evidence" value="ECO:0007669"/>
    <property type="project" value="TreeGrafter"/>
</dbReference>